<gene>
    <name evidence="2" type="ORF">ASPWEDRAFT_122164</name>
</gene>
<evidence type="ECO:0008006" key="4">
    <source>
        <dbReference type="Google" id="ProtNLM"/>
    </source>
</evidence>
<proteinExistence type="predicted"/>
<dbReference type="Proteomes" id="UP000184383">
    <property type="component" value="Unassembled WGS sequence"/>
</dbReference>
<keyword evidence="1" id="KW-0732">Signal</keyword>
<dbReference type="InterPro" id="IPR029058">
    <property type="entry name" value="AB_hydrolase_fold"/>
</dbReference>
<dbReference type="STRING" id="1073089.A0A1L9R4C0"/>
<evidence type="ECO:0000313" key="2">
    <source>
        <dbReference type="EMBL" id="OJJ29765.1"/>
    </source>
</evidence>
<dbReference type="GeneID" id="63744985"/>
<reference evidence="3" key="1">
    <citation type="journal article" date="2017" name="Genome Biol.">
        <title>Comparative genomics reveals high biological diversity and specific adaptations in the industrially and medically important fungal genus Aspergillus.</title>
        <authorList>
            <person name="de Vries R.P."/>
            <person name="Riley R."/>
            <person name="Wiebenga A."/>
            <person name="Aguilar-Osorio G."/>
            <person name="Amillis S."/>
            <person name="Uchima C.A."/>
            <person name="Anderluh G."/>
            <person name="Asadollahi M."/>
            <person name="Askin M."/>
            <person name="Barry K."/>
            <person name="Battaglia E."/>
            <person name="Bayram O."/>
            <person name="Benocci T."/>
            <person name="Braus-Stromeyer S.A."/>
            <person name="Caldana C."/>
            <person name="Canovas D."/>
            <person name="Cerqueira G.C."/>
            <person name="Chen F."/>
            <person name="Chen W."/>
            <person name="Choi C."/>
            <person name="Clum A."/>
            <person name="Dos Santos R.A."/>
            <person name="Damasio A.R."/>
            <person name="Diallinas G."/>
            <person name="Emri T."/>
            <person name="Fekete E."/>
            <person name="Flipphi M."/>
            <person name="Freyberg S."/>
            <person name="Gallo A."/>
            <person name="Gournas C."/>
            <person name="Habgood R."/>
            <person name="Hainaut M."/>
            <person name="Harispe M.L."/>
            <person name="Henrissat B."/>
            <person name="Hilden K.S."/>
            <person name="Hope R."/>
            <person name="Hossain A."/>
            <person name="Karabika E."/>
            <person name="Karaffa L."/>
            <person name="Karanyi Z."/>
            <person name="Krasevec N."/>
            <person name="Kuo A."/>
            <person name="Kusch H."/>
            <person name="LaButti K."/>
            <person name="Lagendijk E.L."/>
            <person name="Lapidus A."/>
            <person name="Levasseur A."/>
            <person name="Lindquist E."/>
            <person name="Lipzen A."/>
            <person name="Logrieco A.F."/>
            <person name="MacCabe A."/>
            <person name="Maekelae M.R."/>
            <person name="Malavazi I."/>
            <person name="Melin P."/>
            <person name="Meyer V."/>
            <person name="Mielnichuk N."/>
            <person name="Miskei M."/>
            <person name="Molnar A.P."/>
            <person name="Mule G."/>
            <person name="Ngan C.Y."/>
            <person name="Orejas M."/>
            <person name="Orosz E."/>
            <person name="Ouedraogo J.P."/>
            <person name="Overkamp K.M."/>
            <person name="Park H.-S."/>
            <person name="Perrone G."/>
            <person name="Piumi F."/>
            <person name="Punt P.J."/>
            <person name="Ram A.F."/>
            <person name="Ramon A."/>
            <person name="Rauscher S."/>
            <person name="Record E."/>
            <person name="Riano-Pachon D.M."/>
            <person name="Robert V."/>
            <person name="Roehrig J."/>
            <person name="Ruller R."/>
            <person name="Salamov A."/>
            <person name="Salih N.S."/>
            <person name="Samson R.A."/>
            <person name="Sandor E."/>
            <person name="Sanguinetti M."/>
            <person name="Schuetze T."/>
            <person name="Sepcic K."/>
            <person name="Shelest E."/>
            <person name="Sherlock G."/>
            <person name="Sophianopoulou V."/>
            <person name="Squina F.M."/>
            <person name="Sun H."/>
            <person name="Susca A."/>
            <person name="Todd R.B."/>
            <person name="Tsang A."/>
            <person name="Unkles S.E."/>
            <person name="van de Wiele N."/>
            <person name="van Rossen-Uffink D."/>
            <person name="Oliveira J.V."/>
            <person name="Vesth T.C."/>
            <person name="Visser J."/>
            <person name="Yu J.-H."/>
            <person name="Zhou M."/>
            <person name="Andersen M.R."/>
            <person name="Archer D.B."/>
            <person name="Baker S.E."/>
            <person name="Benoit I."/>
            <person name="Brakhage A.A."/>
            <person name="Braus G.H."/>
            <person name="Fischer R."/>
            <person name="Frisvad J.C."/>
            <person name="Goldman G.H."/>
            <person name="Houbraken J."/>
            <person name="Oakley B."/>
            <person name="Pocsi I."/>
            <person name="Scazzocchio C."/>
            <person name="Seiboth B."/>
            <person name="vanKuyk P.A."/>
            <person name="Wortman J."/>
            <person name="Dyer P.S."/>
            <person name="Grigoriev I.V."/>
        </authorList>
    </citation>
    <scope>NUCLEOTIDE SEQUENCE [LARGE SCALE GENOMIC DNA]</scope>
    <source>
        <strain evidence="3">DTO 134E9</strain>
    </source>
</reference>
<dbReference type="VEuPathDB" id="FungiDB:ASPWEDRAFT_122164"/>
<dbReference type="Pfam" id="PF01674">
    <property type="entry name" value="Lipase_2"/>
    <property type="match status" value="1"/>
</dbReference>
<dbReference type="AlphaFoldDB" id="A0A1L9R4C0"/>
<dbReference type="GO" id="GO:0016042">
    <property type="term" value="P:lipid catabolic process"/>
    <property type="evidence" value="ECO:0007669"/>
    <property type="project" value="InterPro"/>
</dbReference>
<dbReference type="PANTHER" id="PTHR32015:SF1">
    <property type="entry name" value="LIPASE"/>
    <property type="match status" value="1"/>
</dbReference>
<dbReference type="RefSeq" id="XP_040683442.1">
    <property type="nucleotide sequence ID" value="XM_040829137.1"/>
</dbReference>
<evidence type="ECO:0000313" key="3">
    <source>
        <dbReference type="Proteomes" id="UP000184383"/>
    </source>
</evidence>
<dbReference type="GO" id="GO:0016298">
    <property type="term" value="F:lipase activity"/>
    <property type="evidence" value="ECO:0007669"/>
    <property type="project" value="TreeGrafter"/>
</dbReference>
<accession>A0A1L9R4C0</accession>
<dbReference type="PANTHER" id="PTHR32015">
    <property type="entry name" value="FASTING INDUCED LIPASE"/>
    <property type="match status" value="1"/>
</dbReference>
<dbReference type="InterPro" id="IPR002918">
    <property type="entry name" value="Lipase_EstA/Esterase_EstB"/>
</dbReference>
<dbReference type="OrthoDB" id="9974421at2759"/>
<protein>
    <recommendedName>
        <fullName evidence="4">AB hydrolase-1 domain-containing protein</fullName>
    </recommendedName>
</protein>
<feature type="chain" id="PRO_5012634748" description="AB hydrolase-1 domain-containing protein" evidence="1">
    <location>
        <begin position="16"/>
        <end position="273"/>
    </location>
</feature>
<organism evidence="2 3">
    <name type="scientific">Aspergillus wentii DTO 134E9</name>
    <dbReference type="NCBI Taxonomy" id="1073089"/>
    <lineage>
        <taxon>Eukaryota</taxon>
        <taxon>Fungi</taxon>
        <taxon>Dikarya</taxon>
        <taxon>Ascomycota</taxon>
        <taxon>Pezizomycotina</taxon>
        <taxon>Eurotiomycetes</taxon>
        <taxon>Eurotiomycetidae</taxon>
        <taxon>Eurotiales</taxon>
        <taxon>Aspergillaceae</taxon>
        <taxon>Aspergillus</taxon>
        <taxon>Aspergillus subgen. Cremei</taxon>
    </lineage>
</organism>
<dbReference type="EMBL" id="KV878218">
    <property type="protein sequence ID" value="OJJ29765.1"/>
    <property type="molecule type" value="Genomic_DNA"/>
</dbReference>
<keyword evidence="3" id="KW-1185">Reference proteome</keyword>
<evidence type="ECO:0000256" key="1">
    <source>
        <dbReference type="SAM" id="SignalP"/>
    </source>
</evidence>
<dbReference type="SUPFAM" id="SSF53474">
    <property type="entry name" value="alpha/beta-Hydrolases"/>
    <property type="match status" value="1"/>
</dbReference>
<feature type="signal peptide" evidence="1">
    <location>
        <begin position="1"/>
        <end position="15"/>
    </location>
</feature>
<name>A0A1L9R4C0_ASPWE</name>
<sequence>MKFLSLLAAAAPAIATGINDFSCRSESHPNPIIFLHGLGATFYEDINFLQGWLQAKGYCTYARTYGDYPLFPFVGGLKSISESAGEIADYIVEVANKTGAGKIDLVGHSEGAFQTLYVPKFEPVAPMLDKLVAIAPPTRGTNFANIYDLAYILGNTTREVIGDVLDLVGCPACNDLGPDGPAVEKLNDGKPIVQKGNSLTVIASRHDELVTPTSTSFVHEDGVANWWVQDTCEWDPVGHIGEAYDLNVWNLVKNALDGTPGRNFTCVLGSPGK</sequence>
<dbReference type="Gene3D" id="3.40.50.1820">
    <property type="entry name" value="alpha/beta hydrolase"/>
    <property type="match status" value="1"/>
</dbReference>